<name>A0A8J4YAH5_CHIOP</name>
<comment type="caution">
    <text evidence="6">The sequence shown here is derived from an EMBL/GenBank/DDBJ whole genome shotgun (WGS) entry which is preliminary data.</text>
</comment>
<feature type="domain" description="Myb/SANT-like DNA-binding" evidence="5">
    <location>
        <begin position="46"/>
        <end position="120"/>
    </location>
</feature>
<gene>
    <name evidence="6" type="ORF">GWK47_006654</name>
</gene>
<evidence type="ECO:0000256" key="1">
    <source>
        <dbReference type="ARBA" id="ARBA00011764"/>
    </source>
</evidence>
<evidence type="ECO:0000259" key="5">
    <source>
        <dbReference type="Pfam" id="PF13873"/>
    </source>
</evidence>
<dbReference type="PANTHER" id="PTHR21411">
    <property type="entry name" value="APONTIC"/>
    <property type="match status" value="1"/>
</dbReference>
<dbReference type="InterPro" id="IPR028002">
    <property type="entry name" value="Myb_DNA-bind_5"/>
</dbReference>
<feature type="region of interest" description="Disordered" evidence="4">
    <location>
        <begin position="118"/>
        <end position="141"/>
    </location>
</feature>
<feature type="compositionally biased region" description="Basic and acidic residues" evidence="4">
    <location>
        <begin position="118"/>
        <end position="129"/>
    </location>
</feature>
<evidence type="ECO:0000256" key="3">
    <source>
        <dbReference type="ARBA" id="ARBA00025466"/>
    </source>
</evidence>
<reference evidence="6" key="1">
    <citation type="submission" date="2020-07" db="EMBL/GenBank/DDBJ databases">
        <title>The High-quality genome of the commercially important snow crab, Chionoecetes opilio.</title>
        <authorList>
            <person name="Jeong J.-H."/>
            <person name="Ryu S."/>
        </authorList>
    </citation>
    <scope>NUCLEOTIDE SEQUENCE</scope>
    <source>
        <strain evidence="6">MADBK_172401_WGS</strain>
        <tissue evidence="6">Digestive gland</tissue>
    </source>
</reference>
<dbReference type="EMBL" id="JACEEZ010012615">
    <property type="protein sequence ID" value="KAG0720584.1"/>
    <property type="molecule type" value="Genomic_DNA"/>
</dbReference>
<keyword evidence="7" id="KW-1185">Reference proteome</keyword>
<comment type="function">
    <text evidence="3">Involved in transvection phenomena (= synapsis-dependent gene expression), where the synaptic pairing of chromosomes carrying genes with which zeste interacts influences the expression of these genes. Zeste binds to DNA and stimulates transcription from a nearby promoter.</text>
</comment>
<evidence type="ECO:0000313" key="7">
    <source>
        <dbReference type="Proteomes" id="UP000770661"/>
    </source>
</evidence>
<proteinExistence type="predicted"/>
<dbReference type="Proteomes" id="UP000770661">
    <property type="component" value="Unassembled WGS sequence"/>
</dbReference>
<organism evidence="6 7">
    <name type="scientific">Chionoecetes opilio</name>
    <name type="common">Atlantic snow crab</name>
    <name type="synonym">Cancer opilio</name>
    <dbReference type="NCBI Taxonomy" id="41210"/>
    <lineage>
        <taxon>Eukaryota</taxon>
        <taxon>Metazoa</taxon>
        <taxon>Ecdysozoa</taxon>
        <taxon>Arthropoda</taxon>
        <taxon>Crustacea</taxon>
        <taxon>Multicrustacea</taxon>
        <taxon>Malacostraca</taxon>
        <taxon>Eumalacostraca</taxon>
        <taxon>Eucarida</taxon>
        <taxon>Decapoda</taxon>
        <taxon>Pleocyemata</taxon>
        <taxon>Brachyura</taxon>
        <taxon>Eubrachyura</taxon>
        <taxon>Majoidea</taxon>
        <taxon>Majidae</taxon>
        <taxon>Chionoecetes</taxon>
    </lineage>
</organism>
<sequence>MSGLFTSYTAQQSPDKNKSPVIFIRLLEQIIILMEALEGTGPARTSPISAAERSLLVGMIREEKVLQNRQTAGIICVRKREAWARITSAFNGQNLGPRRTEIQLKKVWDRLKIKAKQEHAVKRREERKTGGGAPPADLPEETDNVLAILGDDIKDLGNQYDDDEMAYSAKSNRHGRLIRFTQSLFVRGVARGAAGEPSRSARPFSQGSCEDSSRCTTASYFWDEEEAEQDQKGLVRR</sequence>
<protein>
    <recommendedName>
        <fullName evidence="2">Regulatory protein zeste</fullName>
    </recommendedName>
</protein>
<dbReference type="Pfam" id="PF13873">
    <property type="entry name" value="Myb_DNA-bind_5"/>
    <property type="match status" value="1"/>
</dbReference>
<accession>A0A8J4YAH5</accession>
<evidence type="ECO:0000256" key="4">
    <source>
        <dbReference type="SAM" id="MobiDB-lite"/>
    </source>
</evidence>
<dbReference type="PANTHER" id="PTHR21411:SF0">
    <property type="entry name" value="REGULATORY PROTEIN ZESTE"/>
    <property type="match status" value="1"/>
</dbReference>
<feature type="region of interest" description="Disordered" evidence="4">
    <location>
        <begin position="195"/>
        <end position="215"/>
    </location>
</feature>
<comment type="subunit">
    <text evidence="1">Self-associates forming complexes of several hundred monomers.</text>
</comment>
<feature type="compositionally biased region" description="Polar residues" evidence="4">
    <location>
        <begin position="203"/>
        <end position="215"/>
    </location>
</feature>
<evidence type="ECO:0000256" key="2">
    <source>
        <dbReference type="ARBA" id="ARBA00016807"/>
    </source>
</evidence>
<evidence type="ECO:0000313" key="6">
    <source>
        <dbReference type="EMBL" id="KAG0720584.1"/>
    </source>
</evidence>
<dbReference type="OrthoDB" id="6376865at2759"/>
<dbReference type="AlphaFoldDB" id="A0A8J4YAH5"/>